<feature type="region of interest" description="Disordered" evidence="1">
    <location>
        <begin position="371"/>
        <end position="395"/>
    </location>
</feature>
<gene>
    <name evidence="2" type="ORF">GCM10023156_05100</name>
</gene>
<evidence type="ECO:0000256" key="1">
    <source>
        <dbReference type="SAM" id="MobiDB-lite"/>
    </source>
</evidence>
<feature type="region of interest" description="Disordered" evidence="1">
    <location>
        <begin position="183"/>
        <end position="208"/>
    </location>
</feature>
<evidence type="ECO:0000313" key="2">
    <source>
        <dbReference type="EMBL" id="GAA4445487.1"/>
    </source>
</evidence>
<proteinExistence type="predicted"/>
<feature type="compositionally biased region" description="Basic and acidic residues" evidence="1">
    <location>
        <begin position="183"/>
        <end position="196"/>
    </location>
</feature>
<sequence length="502" mass="54612">MPLFEPPIQRSRRYTAGANTLADQLAANPFRPQPSPLQQAMTGRRQQLAGSLQQSQTSLVNQANAAQNVHGNYATMAENQANNLHNRMAQATSLGQRLGSTGNTDQFGITTRGGVSTPGPSLGNQDAINAAYAARPSGPMPQFGSSGGNGEPVRIHGGTRTLGEIFHSDGDAGNRAKFEAYQQRRSDRRANAREMRQQQLSRANDNGGHPYEVINPFMNPVAMRAMRMNPALAMEAIQILNQALASRQGMVNGRYATDAEVGLKGILGIADLNLNAANQQAENAHRDRMFDFESSFRNRQADASMRTADANYLQAEAVAEKNRAEAELFKNPEVRRAQELSNAISEAYASGDPRAIDWARQQQEQLFPLTNGSSAASGPAIDGTTPQPSLAPVRPDEYGNVPQELVYNYVRDLQTRGFEGEDLVAEAAKLGISRYQVLQLYNDRPGPIGQAVGSLGEMFGLNPDFSDEIAFFDDLGSIFGKDYGAERNTKPKRPAGHYARPF</sequence>
<dbReference type="RefSeq" id="WP_345319106.1">
    <property type="nucleotide sequence ID" value="NZ_BAABGA010000008.1"/>
</dbReference>
<dbReference type="EMBL" id="BAABGA010000008">
    <property type="protein sequence ID" value="GAA4445487.1"/>
    <property type="molecule type" value="Genomic_DNA"/>
</dbReference>
<accession>A0ABP8MA79</accession>
<reference evidence="3" key="1">
    <citation type="journal article" date="2019" name="Int. J. Syst. Evol. Microbiol.">
        <title>The Global Catalogue of Microorganisms (GCM) 10K type strain sequencing project: providing services to taxonomists for standard genome sequencing and annotation.</title>
        <authorList>
            <consortium name="The Broad Institute Genomics Platform"/>
            <consortium name="The Broad Institute Genome Sequencing Center for Infectious Disease"/>
            <person name="Wu L."/>
            <person name="Ma J."/>
        </authorList>
    </citation>
    <scope>NUCLEOTIDE SEQUENCE [LARGE SCALE GENOMIC DNA]</scope>
    <source>
        <strain evidence="3">JCM 17759</strain>
    </source>
</reference>
<keyword evidence="3" id="KW-1185">Reference proteome</keyword>
<evidence type="ECO:0000313" key="3">
    <source>
        <dbReference type="Proteomes" id="UP001500840"/>
    </source>
</evidence>
<dbReference type="Proteomes" id="UP001500840">
    <property type="component" value="Unassembled WGS sequence"/>
</dbReference>
<name>A0ABP8MA79_9BACT</name>
<protein>
    <submittedName>
        <fullName evidence="2">Uncharacterized protein</fullName>
    </submittedName>
</protein>
<organism evidence="2 3">
    <name type="scientific">Novipirellula rosea</name>
    <dbReference type="NCBI Taxonomy" id="1031540"/>
    <lineage>
        <taxon>Bacteria</taxon>
        <taxon>Pseudomonadati</taxon>
        <taxon>Planctomycetota</taxon>
        <taxon>Planctomycetia</taxon>
        <taxon>Pirellulales</taxon>
        <taxon>Pirellulaceae</taxon>
        <taxon>Novipirellula</taxon>
    </lineage>
</organism>
<comment type="caution">
    <text evidence="2">The sequence shown here is derived from an EMBL/GenBank/DDBJ whole genome shotgun (WGS) entry which is preliminary data.</text>
</comment>